<keyword evidence="2" id="KW-1185">Reference proteome</keyword>
<comment type="caution">
    <text evidence="1">The sequence shown here is derived from an EMBL/GenBank/DDBJ whole genome shotgun (WGS) entry which is preliminary data.</text>
</comment>
<gene>
    <name evidence="1" type="ORF">E3U43_002618</name>
</gene>
<proteinExistence type="predicted"/>
<dbReference type="EMBL" id="CM011688">
    <property type="protein sequence ID" value="TMS09959.1"/>
    <property type="molecule type" value="Genomic_DNA"/>
</dbReference>
<accession>A0ACD3QS68</accession>
<organism evidence="1 2">
    <name type="scientific">Larimichthys crocea</name>
    <name type="common">Large yellow croaker</name>
    <name type="synonym">Pseudosciaena crocea</name>
    <dbReference type="NCBI Taxonomy" id="215358"/>
    <lineage>
        <taxon>Eukaryota</taxon>
        <taxon>Metazoa</taxon>
        <taxon>Chordata</taxon>
        <taxon>Craniata</taxon>
        <taxon>Vertebrata</taxon>
        <taxon>Euteleostomi</taxon>
        <taxon>Actinopterygii</taxon>
        <taxon>Neopterygii</taxon>
        <taxon>Teleostei</taxon>
        <taxon>Neoteleostei</taxon>
        <taxon>Acanthomorphata</taxon>
        <taxon>Eupercaria</taxon>
        <taxon>Sciaenidae</taxon>
        <taxon>Larimichthys</taxon>
    </lineage>
</organism>
<evidence type="ECO:0000313" key="2">
    <source>
        <dbReference type="Proteomes" id="UP000793456"/>
    </source>
</evidence>
<name>A0ACD3QS68_LARCR</name>
<sequence>MAGDSRFIWFPILLSCVFQVSDHRHVPGDAKIVVLKNPGVDNIFSKIPIILPDGIDPKNINVTSITLKTCTGVEERLTLLNSQLQQKTVRNRQLDNEAFGLRREVRMLKLQLAACSATASAVAGSYQTQLQSKMEQLLQRLDGDTFLMLELISVHSKIAETERLIGVLIEQSKTKSIDYQRQWMQKVNLLRKKVLQLNHDENNIDLTKEIFQLQTEMDNFRQLMLNAKNTTDTILEEQRVNLEVWKKQQENLQEQLQKADYAQAQR</sequence>
<reference evidence="1" key="1">
    <citation type="submission" date="2018-11" db="EMBL/GenBank/DDBJ databases">
        <title>The sequence and de novo assembly of Larimichthys crocea genome using PacBio and Hi-C technologies.</title>
        <authorList>
            <person name="Xu P."/>
            <person name="Chen B."/>
            <person name="Zhou Z."/>
            <person name="Ke Q."/>
            <person name="Wu Y."/>
            <person name="Bai H."/>
            <person name="Pu F."/>
        </authorList>
    </citation>
    <scope>NUCLEOTIDE SEQUENCE</scope>
    <source>
        <tissue evidence="1">Muscle</tissue>
    </source>
</reference>
<dbReference type="Proteomes" id="UP000793456">
    <property type="component" value="Chromosome XV"/>
</dbReference>
<evidence type="ECO:0000313" key="1">
    <source>
        <dbReference type="EMBL" id="TMS09959.1"/>
    </source>
</evidence>
<feature type="non-terminal residue" evidence="1">
    <location>
        <position position="266"/>
    </location>
</feature>
<protein>
    <submittedName>
        <fullName evidence="1">Uncharacterized protein</fullName>
    </submittedName>
</protein>